<dbReference type="GO" id="GO:0005634">
    <property type="term" value="C:nucleus"/>
    <property type="evidence" value="ECO:0007669"/>
    <property type="project" value="UniProtKB-SubCell"/>
</dbReference>
<feature type="region of interest" description="Disordered" evidence="10">
    <location>
        <begin position="458"/>
        <end position="517"/>
    </location>
</feature>
<sequence length="1291" mass="138710">MPAAPSKKRRNAQGSGLAHIPVEVAVSILTQGSAVTYAQDAFAHLYAIQDARNGQQCRDNCTGNGGVHCVCAALPRAGAFRKKGVWKKVPPTIAAIDAELGDVQQQGDQDDEQERDAAADSTEDAAAAARAPQNDSSTPTEEAVGASTTNRSKNAPCGLQNLGATCYMNAAVQCFFADRAFRRELYAAAGSVIDEAVTTEDDDTPSKNVAVGLAQLFATMQLRLSWQSYIDPAFFASLLELETGVQQDGAEFSTLLLQLLERDVSCLRDQTMRRIVASRFRGWQSNTTRCLGCNRTSEASASRVPFYELPLEISAGCTTLDASFARLLGIEMLDDGQASYQCGHCGQRCAAQRQLVIRELPRALNLHLQRFVFDLQTLARKKVGLKYRFPSSFPASALLEPSGLENVSSAGTYRLRTILCHRGTNATSGHYVARTFIVGDGDEAAWWKLDDREATCLGNNPFGDRRGGPKAKKANGPAAENVQGDTKVDGTGDGDGDGDGAPPAKRARGANRAPSEIRDEFESDEVYLLTYVLDTGDAVDFAASADTDVDVANVEIPKPVASRVAASQETEKQRYTELKSRRADALTKVEKRRNAMRAAIDACSADTIPPHGDGMWVPNEWIRAWCDTEAAPAAPFAPKVKQSVEKEVVNLTDVPSPQKTTTVVDLEAEAQAKQQSPVLETTPATDTCEVDATPPAVELVGPFASASAASKKKESMAVLCAHGHLDPRAAWAGAFRRIPKSAWQQILELDGDAWDLQHHARSDAQAWCPTCATAVLSAIVGDGVASERHKEISEMLDAYEMQSAEERDGVYVSRSWLRSWREQSQVFRRRGPLEGIICQHGKLRPEAEGADARRAEVPKAAWQMLRTWKDHAATTAIGTTDASVEPFPVGMPECADCVASEDARRAIRGAQASQRSWDRALAPSMLLPNGLELLVGERACVLPPSFSRAWTSWITHRPDAARPTRSDYVTACLSARCPHGRLFVPGLRPDAEGRLPVGRTKRAKGYTLAAGEAGLCAVQIAEYKAIVSSLDDAGVGGTEACDGSSLWIEVSDPRDLSSQQQNVVAANGSTARRGTKRDKASTVSNNSAATSASSLISTAITTPLACVECAAEEVKELEAVRAAAAVPMYDSGRLTVTYQASTPVASSVAAVAATAAATPNSRVRRRGANVEQMSVSSATTLRDVRLHLCQVFRVHPDEQVLVSVPDDGTPPRALDGDGETMGALGLNSCSRLVLYPREGKNRQAPDDLADYLQRTAEYASADGGAATSTKATNALESMRHVRYAPRVMYRV</sequence>
<evidence type="ECO:0000313" key="12">
    <source>
        <dbReference type="EMBL" id="GHP02289.1"/>
    </source>
</evidence>
<reference evidence="12" key="1">
    <citation type="submission" date="2020-10" db="EMBL/GenBank/DDBJ databases">
        <title>Unveiling of a novel bifunctional photoreceptor, Dualchrome1, isolated from a cosmopolitan green alga.</title>
        <authorList>
            <person name="Suzuki S."/>
            <person name="Kawachi M."/>
        </authorList>
    </citation>
    <scope>NUCLEOTIDE SEQUENCE</scope>
    <source>
        <strain evidence="12">NIES 2893</strain>
    </source>
</reference>
<name>A0A830HA36_9CHLO</name>
<keyword evidence="9" id="KW-0539">Nucleus</keyword>
<evidence type="ECO:0000256" key="2">
    <source>
        <dbReference type="ARBA" id="ARBA00004123"/>
    </source>
</evidence>
<dbReference type="GO" id="GO:0005829">
    <property type="term" value="C:cytosol"/>
    <property type="evidence" value="ECO:0007669"/>
    <property type="project" value="TreeGrafter"/>
</dbReference>
<dbReference type="Proteomes" id="UP000660262">
    <property type="component" value="Unassembled WGS sequence"/>
</dbReference>
<feature type="compositionally biased region" description="Polar residues" evidence="10">
    <location>
        <begin position="133"/>
        <end position="151"/>
    </location>
</feature>
<feature type="region of interest" description="Disordered" evidence="10">
    <location>
        <begin position="100"/>
        <end position="151"/>
    </location>
</feature>
<evidence type="ECO:0000256" key="10">
    <source>
        <dbReference type="SAM" id="MobiDB-lite"/>
    </source>
</evidence>
<evidence type="ECO:0000313" key="13">
    <source>
        <dbReference type="Proteomes" id="UP000660262"/>
    </source>
</evidence>
<feature type="compositionally biased region" description="Polar residues" evidence="10">
    <location>
        <begin position="1063"/>
        <end position="1072"/>
    </location>
</feature>
<feature type="region of interest" description="Disordered" evidence="10">
    <location>
        <begin position="1063"/>
        <end position="1087"/>
    </location>
</feature>
<gene>
    <name evidence="12" type="ORF">PPROV_000104600</name>
</gene>
<proteinExistence type="inferred from homology"/>
<feature type="domain" description="USP" evidence="11">
    <location>
        <begin position="157"/>
        <end position="534"/>
    </location>
</feature>
<evidence type="ECO:0000256" key="7">
    <source>
        <dbReference type="ARBA" id="ARBA00022801"/>
    </source>
</evidence>
<evidence type="ECO:0000256" key="4">
    <source>
        <dbReference type="ARBA" id="ARBA00012759"/>
    </source>
</evidence>
<dbReference type="EC" id="3.4.19.12" evidence="4"/>
<dbReference type="PROSITE" id="PS00972">
    <property type="entry name" value="USP_1"/>
    <property type="match status" value="1"/>
</dbReference>
<dbReference type="PANTHER" id="PTHR24006">
    <property type="entry name" value="UBIQUITIN CARBOXYL-TERMINAL HYDROLASE"/>
    <property type="match status" value="1"/>
</dbReference>
<dbReference type="InterPro" id="IPR050164">
    <property type="entry name" value="Peptidase_C19"/>
</dbReference>
<comment type="catalytic activity">
    <reaction evidence="1">
        <text>Thiol-dependent hydrolysis of ester, thioester, amide, peptide and isopeptide bonds formed by the C-terminal Gly of ubiquitin (a 76-residue protein attached to proteins as an intracellular targeting signal).</text>
        <dbReference type="EC" id="3.4.19.12"/>
    </reaction>
</comment>
<dbReference type="GO" id="GO:0016579">
    <property type="term" value="P:protein deubiquitination"/>
    <property type="evidence" value="ECO:0007669"/>
    <property type="project" value="InterPro"/>
</dbReference>
<keyword evidence="5" id="KW-0645">Protease</keyword>
<dbReference type="PANTHER" id="PTHR24006:SF722">
    <property type="entry name" value="UBIQUITIN CARBOXYL-TERMINAL HYDROLASE 48"/>
    <property type="match status" value="1"/>
</dbReference>
<evidence type="ECO:0000259" key="11">
    <source>
        <dbReference type="PROSITE" id="PS50235"/>
    </source>
</evidence>
<dbReference type="OrthoDB" id="289038at2759"/>
<comment type="caution">
    <text evidence="12">The sequence shown here is derived from an EMBL/GenBank/DDBJ whole genome shotgun (WGS) entry which is preliminary data.</text>
</comment>
<dbReference type="Pfam" id="PF00443">
    <property type="entry name" value="UCH"/>
    <property type="match status" value="1"/>
</dbReference>
<dbReference type="EMBL" id="BNJQ01000003">
    <property type="protein sequence ID" value="GHP02289.1"/>
    <property type="molecule type" value="Genomic_DNA"/>
</dbReference>
<dbReference type="GO" id="GO:0004843">
    <property type="term" value="F:cysteine-type deubiquitinase activity"/>
    <property type="evidence" value="ECO:0007669"/>
    <property type="project" value="UniProtKB-EC"/>
</dbReference>
<dbReference type="InterPro" id="IPR001394">
    <property type="entry name" value="Peptidase_C19_UCH"/>
</dbReference>
<evidence type="ECO:0000256" key="5">
    <source>
        <dbReference type="ARBA" id="ARBA00022670"/>
    </source>
</evidence>
<evidence type="ECO:0000256" key="8">
    <source>
        <dbReference type="ARBA" id="ARBA00022807"/>
    </source>
</evidence>
<keyword evidence="7 12" id="KW-0378">Hydrolase</keyword>
<dbReference type="InterPro" id="IPR018200">
    <property type="entry name" value="USP_CS"/>
</dbReference>
<keyword evidence="13" id="KW-1185">Reference proteome</keyword>
<evidence type="ECO:0000256" key="6">
    <source>
        <dbReference type="ARBA" id="ARBA00022786"/>
    </source>
</evidence>
<comment type="subcellular location">
    <subcellularLocation>
        <location evidence="2">Nucleus</location>
    </subcellularLocation>
</comment>
<evidence type="ECO:0000256" key="1">
    <source>
        <dbReference type="ARBA" id="ARBA00000707"/>
    </source>
</evidence>
<accession>A0A830HA36</accession>
<comment type="similarity">
    <text evidence="3">Belongs to the peptidase C19 family.</text>
</comment>
<keyword evidence="6" id="KW-0833">Ubl conjugation pathway</keyword>
<evidence type="ECO:0000256" key="3">
    <source>
        <dbReference type="ARBA" id="ARBA00009085"/>
    </source>
</evidence>
<dbReference type="Gene3D" id="3.90.70.10">
    <property type="entry name" value="Cysteine proteinases"/>
    <property type="match status" value="1"/>
</dbReference>
<evidence type="ECO:0000256" key="9">
    <source>
        <dbReference type="ARBA" id="ARBA00023242"/>
    </source>
</evidence>
<organism evidence="12 13">
    <name type="scientific">Pycnococcus provasolii</name>
    <dbReference type="NCBI Taxonomy" id="41880"/>
    <lineage>
        <taxon>Eukaryota</taxon>
        <taxon>Viridiplantae</taxon>
        <taxon>Chlorophyta</taxon>
        <taxon>Pseudoscourfieldiophyceae</taxon>
        <taxon>Pseudoscourfieldiales</taxon>
        <taxon>Pycnococcaceae</taxon>
        <taxon>Pycnococcus</taxon>
    </lineage>
</organism>
<keyword evidence="8" id="KW-0788">Thiol protease</keyword>
<dbReference type="InterPro" id="IPR038765">
    <property type="entry name" value="Papain-like_cys_pep_sf"/>
</dbReference>
<dbReference type="InterPro" id="IPR028889">
    <property type="entry name" value="USP"/>
</dbReference>
<dbReference type="SUPFAM" id="SSF54001">
    <property type="entry name" value="Cysteine proteinases"/>
    <property type="match status" value="1"/>
</dbReference>
<dbReference type="PROSITE" id="PS50235">
    <property type="entry name" value="USP_3"/>
    <property type="match status" value="1"/>
</dbReference>
<protein>
    <recommendedName>
        <fullName evidence="4">ubiquitinyl hydrolase 1</fullName>
        <ecNumber evidence="4">3.4.19.12</ecNumber>
    </recommendedName>
</protein>
<dbReference type="GO" id="GO:0006508">
    <property type="term" value="P:proteolysis"/>
    <property type="evidence" value="ECO:0007669"/>
    <property type="project" value="UniProtKB-KW"/>
</dbReference>